<accession>A0A183IMG1</accession>
<evidence type="ECO:0000313" key="5">
    <source>
        <dbReference type="WBParaSite" id="SBAD_0000500501-mRNA-1"/>
    </source>
</evidence>
<feature type="domain" description="Transferrin-like" evidence="2">
    <location>
        <begin position="26"/>
        <end position="327"/>
    </location>
</feature>
<proteinExistence type="predicted"/>
<dbReference type="PANTHER" id="PTHR11485">
    <property type="entry name" value="TRANSFERRIN"/>
    <property type="match status" value="1"/>
</dbReference>
<evidence type="ECO:0000313" key="4">
    <source>
        <dbReference type="Proteomes" id="UP000270296"/>
    </source>
</evidence>
<dbReference type="Gene3D" id="3.40.190.10">
    <property type="entry name" value="Periplasmic binding protein-like II"/>
    <property type="match status" value="4"/>
</dbReference>
<dbReference type="GO" id="GO:0005769">
    <property type="term" value="C:early endosome"/>
    <property type="evidence" value="ECO:0007669"/>
    <property type="project" value="TreeGrafter"/>
</dbReference>
<evidence type="ECO:0000313" key="3">
    <source>
        <dbReference type="EMBL" id="VDP05453.1"/>
    </source>
</evidence>
<reference evidence="5" key="1">
    <citation type="submission" date="2016-06" db="UniProtKB">
        <authorList>
            <consortium name="WormBaseParasite"/>
        </authorList>
    </citation>
    <scope>IDENTIFICATION</scope>
</reference>
<dbReference type="GO" id="GO:0005886">
    <property type="term" value="C:plasma membrane"/>
    <property type="evidence" value="ECO:0007669"/>
    <property type="project" value="TreeGrafter"/>
</dbReference>
<dbReference type="CDD" id="cd13529">
    <property type="entry name" value="PBP2_transferrin"/>
    <property type="match status" value="1"/>
</dbReference>
<dbReference type="OrthoDB" id="5914301at2759"/>
<dbReference type="SMART" id="SM00094">
    <property type="entry name" value="TR_FER"/>
    <property type="match status" value="1"/>
</dbReference>
<organism evidence="5">
    <name type="scientific">Soboliphyme baturini</name>
    <dbReference type="NCBI Taxonomy" id="241478"/>
    <lineage>
        <taxon>Eukaryota</taxon>
        <taxon>Metazoa</taxon>
        <taxon>Ecdysozoa</taxon>
        <taxon>Nematoda</taxon>
        <taxon>Enoplea</taxon>
        <taxon>Dorylaimia</taxon>
        <taxon>Dioctophymatida</taxon>
        <taxon>Dioctophymatoidea</taxon>
        <taxon>Soboliphymatidae</taxon>
        <taxon>Soboliphyme</taxon>
    </lineage>
</organism>
<gene>
    <name evidence="3" type="ORF">SBAD_LOCUS4807</name>
</gene>
<dbReference type="WBParaSite" id="SBAD_0000500501-mRNA-1">
    <property type="protein sequence ID" value="SBAD_0000500501-mRNA-1"/>
    <property type="gene ID" value="SBAD_0000500501"/>
</dbReference>
<dbReference type="GO" id="GO:0055037">
    <property type="term" value="C:recycling endosome"/>
    <property type="evidence" value="ECO:0007669"/>
    <property type="project" value="TreeGrafter"/>
</dbReference>
<dbReference type="PROSITE" id="PS51408">
    <property type="entry name" value="TRANSFERRIN_LIKE_4"/>
    <property type="match status" value="2"/>
</dbReference>
<dbReference type="GO" id="GO:0006826">
    <property type="term" value="P:iron ion transport"/>
    <property type="evidence" value="ECO:0007669"/>
    <property type="project" value="TreeGrafter"/>
</dbReference>
<dbReference type="PRINTS" id="PR00422">
    <property type="entry name" value="TRANSFERRIN"/>
</dbReference>
<feature type="chain" id="PRO_5043140150" evidence="1">
    <location>
        <begin position="19"/>
        <end position="660"/>
    </location>
</feature>
<keyword evidence="1" id="KW-0732">Signal</keyword>
<sequence>MKASVTILITMLLMAAESYDRTSSAVRWCSAGQDAQELCWLLEEDLRTIATVPSFSFVCINGRHILDCLEKISNDEADVMALDPNYVYVAGKYYNLVVALTETVNGSDSGFSYSEETVVVIRRSSFPSGRLSHFSGKTVCLSQIDDQNLQYHALVGVLIPLGIVPSNLRNCSSVIETLSKFIGPSCAPGQWTKTAQNEVRQKLCALCNDECDEHDREAVEQRALDSDEYGYLCLQRNINSLNESCPWLIKQNWAYVTKAHLPAEKSLAVKKAIRSLFQMFSENRSMWFNELLFPGSFITGIHDVYYQSTYERFLGKIFVRSMETTFPDVWCEEPLLRWCVYDEAGMTKCKQMMMTWQSVRLRPRLFCVFSEDVKHCAQMISDNKADILVANADDAIDSIIRHDLTPVASEMSDDIVWGYVLAIIRSNSTISLDTLFGLRACFGQSNPSQTTDVYVMNVLAKFGLLSMHKCNWKQAKNDFFRLTSCPAPSNDHNDTGQEPDIAFVQWQKPFDHHLMNVDGLYELLCLNGRRRPFSEYETCHWLRIPRRVVMCSTMHKTIAEREAIVDLLLNADKQYSKHYNDGFSMFATPMDERSLFDRSTISLKAISPNESVIDIFGAQYFDIQQQTIQCMTSTSQSLSLNVCSVMLLISWPFGVWLSCS</sequence>
<dbReference type="Pfam" id="PF00405">
    <property type="entry name" value="Transferrin"/>
    <property type="match status" value="3"/>
</dbReference>
<dbReference type="InterPro" id="IPR001156">
    <property type="entry name" value="Transferrin-like_dom"/>
</dbReference>
<feature type="domain" description="Transferrin-like" evidence="2">
    <location>
        <begin position="336"/>
        <end position="620"/>
    </location>
</feature>
<name>A0A183IMG1_9BILA</name>
<feature type="signal peptide" evidence="1">
    <location>
        <begin position="1"/>
        <end position="18"/>
    </location>
</feature>
<dbReference type="SUPFAM" id="SSF53850">
    <property type="entry name" value="Periplasmic binding protein-like II"/>
    <property type="match status" value="2"/>
</dbReference>
<evidence type="ECO:0000256" key="1">
    <source>
        <dbReference type="SAM" id="SignalP"/>
    </source>
</evidence>
<dbReference type="EMBL" id="UZAM01008561">
    <property type="protein sequence ID" value="VDP05453.1"/>
    <property type="molecule type" value="Genomic_DNA"/>
</dbReference>
<evidence type="ECO:0000259" key="2">
    <source>
        <dbReference type="PROSITE" id="PS51408"/>
    </source>
</evidence>
<reference evidence="3 4" key="2">
    <citation type="submission" date="2018-11" db="EMBL/GenBank/DDBJ databases">
        <authorList>
            <consortium name="Pathogen Informatics"/>
        </authorList>
    </citation>
    <scope>NUCLEOTIDE SEQUENCE [LARGE SCALE GENOMIC DNA]</scope>
</reference>
<keyword evidence="4" id="KW-1185">Reference proteome</keyword>
<dbReference type="AlphaFoldDB" id="A0A183IMG1"/>
<dbReference type="GO" id="GO:0005615">
    <property type="term" value="C:extracellular space"/>
    <property type="evidence" value="ECO:0007669"/>
    <property type="project" value="TreeGrafter"/>
</dbReference>
<dbReference type="Proteomes" id="UP000270296">
    <property type="component" value="Unassembled WGS sequence"/>
</dbReference>
<protein>
    <submittedName>
        <fullName evidence="5">Transferrin</fullName>
    </submittedName>
</protein>